<feature type="transmembrane region" description="Helical" evidence="1">
    <location>
        <begin position="12"/>
        <end position="37"/>
    </location>
</feature>
<comment type="caution">
    <text evidence="2">The sequence shown here is derived from an EMBL/GenBank/DDBJ whole genome shotgun (WGS) entry which is preliminary data.</text>
</comment>
<keyword evidence="3" id="KW-1185">Reference proteome</keyword>
<dbReference type="AlphaFoldDB" id="A0AAE1MF45"/>
<keyword evidence="1" id="KW-0472">Membrane</keyword>
<keyword evidence="1" id="KW-0812">Transmembrane</keyword>
<protein>
    <submittedName>
        <fullName evidence="2">Uncharacterized protein</fullName>
    </submittedName>
</protein>
<organism evidence="2 3">
    <name type="scientific">Acacia crassicarpa</name>
    <name type="common">northern wattle</name>
    <dbReference type="NCBI Taxonomy" id="499986"/>
    <lineage>
        <taxon>Eukaryota</taxon>
        <taxon>Viridiplantae</taxon>
        <taxon>Streptophyta</taxon>
        <taxon>Embryophyta</taxon>
        <taxon>Tracheophyta</taxon>
        <taxon>Spermatophyta</taxon>
        <taxon>Magnoliopsida</taxon>
        <taxon>eudicotyledons</taxon>
        <taxon>Gunneridae</taxon>
        <taxon>Pentapetalae</taxon>
        <taxon>rosids</taxon>
        <taxon>fabids</taxon>
        <taxon>Fabales</taxon>
        <taxon>Fabaceae</taxon>
        <taxon>Caesalpinioideae</taxon>
        <taxon>mimosoid clade</taxon>
        <taxon>Acacieae</taxon>
        <taxon>Acacia</taxon>
    </lineage>
</organism>
<keyword evidence="1" id="KW-1133">Transmembrane helix</keyword>
<accession>A0AAE1MF45</accession>
<evidence type="ECO:0000313" key="2">
    <source>
        <dbReference type="EMBL" id="KAK4259943.1"/>
    </source>
</evidence>
<evidence type="ECO:0000313" key="3">
    <source>
        <dbReference type="Proteomes" id="UP001293593"/>
    </source>
</evidence>
<dbReference type="EMBL" id="JAWXYG010000011">
    <property type="protein sequence ID" value="KAK4259943.1"/>
    <property type="molecule type" value="Genomic_DNA"/>
</dbReference>
<dbReference type="Proteomes" id="UP001293593">
    <property type="component" value="Unassembled WGS sequence"/>
</dbReference>
<sequence>MAINRASVRQISLALSLVGSVDISLALSLSLAGGLVWRISAFNRASGAVDCGSGLLIDPEVEEPWFLAVEGSRRSQIRSINFTLLLFVSGLLIQKEKKNKLMETNRELEGHQQLVTVADRRIDEKE</sequence>
<name>A0AAE1MF45_9FABA</name>
<evidence type="ECO:0000256" key="1">
    <source>
        <dbReference type="SAM" id="Phobius"/>
    </source>
</evidence>
<gene>
    <name evidence="2" type="ORF">QN277_006219</name>
</gene>
<reference evidence="2" key="1">
    <citation type="submission" date="2023-10" db="EMBL/GenBank/DDBJ databases">
        <title>Chromosome-level genome of the transformable northern wattle, Acacia crassicarpa.</title>
        <authorList>
            <person name="Massaro I."/>
            <person name="Sinha N.R."/>
            <person name="Poethig S."/>
            <person name="Leichty A.R."/>
        </authorList>
    </citation>
    <scope>NUCLEOTIDE SEQUENCE</scope>
    <source>
        <strain evidence="2">Acra3RX</strain>
        <tissue evidence="2">Leaf</tissue>
    </source>
</reference>
<proteinExistence type="predicted"/>